<accession>A0AAD6TSH5</accession>
<comment type="caution">
    <text evidence="1">The sequence shown here is derived from an EMBL/GenBank/DDBJ whole genome shotgun (WGS) entry which is preliminary data.</text>
</comment>
<proteinExistence type="predicted"/>
<dbReference type="AlphaFoldDB" id="A0AAD6TSH5"/>
<name>A0AAD6TSH5_9AGAR</name>
<dbReference type="Proteomes" id="UP001222325">
    <property type="component" value="Unassembled WGS sequence"/>
</dbReference>
<evidence type="ECO:0000313" key="2">
    <source>
        <dbReference type="Proteomes" id="UP001222325"/>
    </source>
</evidence>
<gene>
    <name evidence="1" type="ORF">B0H15DRAFT_955807</name>
</gene>
<keyword evidence="2" id="KW-1185">Reference proteome</keyword>
<reference evidence="1" key="1">
    <citation type="submission" date="2023-03" db="EMBL/GenBank/DDBJ databases">
        <title>Massive genome expansion in bonnet fungi (Mycena s.s.) driven by repeated elements and novel gene families across ecological guilds.</title>
        <authorList>
            <consortium name="Lawrence Berkeley National Laboratory"/>
            <person name="Harder C.B."/>
            <person name="Miyauchi S."/>
            <person name="Viragh M."/>
            <person name="Kuo A."/>
            <person name="Thoen E."/>
            <person name="Andreopoulos B."/>
            <person name="Lu D."/>
            <person name="Skrede I."/>
            <person name="Drula E."/>
            <person name="Henrissat B."/>
            <person name="Morin E."/>
            <person name="Kohler A."/>
            <person name="Barry K."/>
            <person name="LaButti K."/>
            <person name="Morin E."/>
            <person name="Salamov A."/>
            <person name="Lipzen A."/>
            <person name="Mereny Z."/>
            <person name="Hegedus B."/>
            <person name="Baldrian P."/>
            <person name="Stursova M."/>
            <person name="Weitz H."/>
            <person name="Taylor A."/>
            <person name="Grigoriev I.V."/>
            <person name="Nagy L.G."/>
            <person name="Martin F."/>
            <person name="Kauserud H."/>
        </authorList>
    </citation>
    <scope>NUCLEOTIDE SEQUENCE</scope>
    <source>
        <strain evidence="1">CBHHK173m</strain>
    </source>
</reference>
<protein>
    <submittedName>
        <fullName evidence="1">Uncharacterized protein</fullName>
    </submittedName>
</protein>
<organism evidence="1 2">
    <name type="scientific">Mycena belliarum</name>
    <dbReference type="NCBI Taxonomy" id="1033014"/>
    <lineage>
        <taxon>Eukaryota</taxon>
        <taxon>Fungi</taxon>
        <taxon>Dikarya</taxon>
        <taxon>Basidiomycota</taxon>
        <taxon>Agaricomycotina</taxon>
        <taxon>Agaricomycetes</taxon>
        <taxon>Agaricomycetidae</taxon>
        <taxon>Agaricales</taxon>
        <taxon>Marasmiineae</taxon>
        <taxon>Mycenaceae</taxon>
        <taxon>Mycena</taxon>
    </lineage>
</organism>
<sequence length="283" mass="30136">MARLRRAASLSTCRSRGRVPLGLAAPFRGFKIPVPPRVERAAIGAVIAEVEAPNIWGAQALSFCSLTLHAPPLRHARGAPGAAPQDAEALHALLEGFPRLHHPARHCMHATLRPPVCLPLPLPRVCGGLLTTCTLECSQRITRARLRKDCNTLDVQALPAVHMLAICGVSRAFPRSRLSASTRCATHIHVPRPAEAALHAHGAPPAAARDAAAQRAAALGLRLVLALATFRPDEALLDILNPLSATVDAVTTFLSIARFPGLESIDLKLGAYVHLHLVVAAIW</sequence>
<dbReference type="EMBL" id="JARJCN010000083">
    <property type="protein sequence ID" value="KAJ7076283.1"/>
    <property type="molecule type" value="Genomic_DNA"/>
</dbReference>
<evidence type="ECO:0000313" key="1">
    <source>
        <dbReference type="EMBL" id="KAJ7076283.1"/>
    </source>
</evidence>